<dbReference type="RefSeq" id="WP_012470476.1">
    <property type="nucleotide sequence ID" value="NC_010814.1"/>
</dbReference>
<dbReference type="InterPro" id="IPR058575">
    <property type="entry name" value="NTP_transf_8_dom"/>
</dbReference>
<dbReference type="eggNOG" id="COG5397">
    <property type="taxonomic scope" value="Bacteria"/>
</dbReference>
<dbReference type="STRING" id="398767.Glov_2429"/>
<reference evidence="2 3" key="1">
    <citation type="submission" date="2008-05" db="EMBL/GenBank/DDBJ databases">
        <title>Complete sequence of chromosome of Geobacter lovleyi SZ.</title>
        <authorList>
            <consortium name="US DOE Joint Genome Institute"/>
            <person name="Lucas S."/>
            <person name="Copeland A."/>
            <person name="Lapidus A."/>
            <person name="Glavina del Rio T."/>
            <person name="Dalin E."/>
            <person name="Tice H."/>
            <person name="Bruce D."/>
            <person name="Goodwin L."/>
            <person name="Pitluck S."/>
            <person name="Chertkov O."/>
            <person name="Meincke L."/>
            <person name="Brettin T."/>
            <person name="Detter J.C."/>
            <person name="Han C."/>
            <person name="Tapia R."/>
            <person name="Kuske C.R."/>
            <person name="Schmutz J."/>
            <person name="Larimer F."/>
            <person name="Land M."/>
            <person name="Hauser L."/>
            <person name="Kyrpides N."/>
            <person name="Mikhailova N."/>
            <person name="Sung Y."/>
            <person name="Fletcher K.E."/>
            <person name="Ritalahti K.M."/>
            <person name="Loeffler F.E."/>
            <person name="Richardson P."/>
        </authorList>
    </citation>
    <scope>NUCLEOTIDE SEQUENCE [LARGE SCALE GENOMIC DNA]</scope>
    <source>
        <strain evidence="3">ATCC BAA-1151 / DSM 17278 / SZ</strain>
    </source>
</reference>
<keyword evidence="3" id="KW-1185">Reference proteome</keyword>
<sequence length="342" mass="37686">MLDELSIETRTLFAELMERLAVREAQRNIGNLEGSFSTKSINGRDYLYFQHYVAGGTKRSICLGQKTAALEELVRQHKIEHTENQQDPIGIRELCAQLKAGRIATASHPVARVIRELADSAVFRVGGVLIGTHAFGCIGNLLGVRWDETTLGTLDIDVAAERNVSIAVPGIRADIPKALESLSMGFFPVPRLNPAHPSTTFAVRKSPLRVDLLTPKISQSEDPVFIPRLNAAAQPLSHLDYLITDPIPCCVINGDAIAVMVPQPLVFGLHKLIVSQLRDVTSGAKTHKDLYQAYQILSYFDRERPFELQQSWKELISKGGAWKKRAEAGLAATKKFGELTAI</sequence>
<gene>
    <name evidence="2" type="ordered locus">Glov_2429</name>
</gene>
<dbReference type="Proteomes" id="UP000002420">
    <property type="component" value="Chromosome"/>
</dbReference>
<dbReference type="KEGG" id="glo:Glov_2429"/>
<accession>B3E5Q2</accession>
<evidence type="ECO:0000313" key="3">
    <source>
        <dbReference type="Proteomes" id="UP000002420"/>
    </source>
</evidence>
<evidence type="ECO:0000313" key="2">
    <source>
        <dbReference type="EMBL" id="ACD96143.1"/>
    </source>
</evidence>
<evidence type="ECO:0000259" key="1">
    <source>
        <dbReference type="Pfam" id="PF12281"/>
    </source>
</evidence>
<protein>
    <recommendedName>
        <fullName evidence="1">Nucleotidyltransferase-like domain-containing protein</fullName>
    </recommendedName>
</protein>
<dbReference type="Pfam" id="PF12281">
    <property type="entry name" value="NTP_transf_8"/>
    <property type="match status" value="1"/>
</dbReference>
<dbReference type="OrthoDB" id="5469612at2"/>
<name>B3E5Q2_TRIL1</name>
<dbReference type="HOGENOM" id="CLU_055810_0_0_7"/>
<proteinExistence type="predicted"/>
<feature type="domain" description="Nucleotidyltransferase-like" evidence="1">
    <location>
        <begin position="109"/>
        <end position="315"/>
    </location>
</feature>
<dbReference type="AlphaFoldDB" id="B3E5Q2"/>
<dbReference type="EMBL" id="CP001089">
    <property type="protein sequence ID" value="ACD96143.1"/>
    <property type="molecule type" value="Genomic_DNA"/>
</dbReference>
<organism evidence="2 3">
    <name type="scientific">Trichlorobacter lovleyi (strain ATCC BAA-1151 / DSM 17278 / SZ)</name>
    <name type="common">Geobacter lovleyi</name>
    <dbReference type="NCBI Taxonomy" id="398767"/>
    <lineage>
        <taxon>Bacteria</taxon>
        <taxon>Pseudomonadati</taxon>
        <taxon>Thermodesulfobacteriota</taxon>
        <taxon>Desulfuromonadia</taxon>
        <taxon>Geobacterales</taxon>
        <taxon>Geobacteraceae</taxon>
        <taxon>Trichlorobacter</taxon>
    </lineage>
</organism>